<organism evidence="3 4">
    <name type="scientific">Hyphomicrobium denitrificans 1NES1</name>
    <dbReference type="NCBI Taxonomy" id="670307"/>
    <lineage>
        <taxon>Bacteria</taxon>
        <taxon>Pseudomonadati</taxon>
        <taxon>Pseudomonadota</taxon>
        <taxon>Alphaproteobacteria</taxon>
        <taxon>Hyphomicrobiales</taxon>
        <taxon>Hyphomicrobiaceae</taxon>
        <taxon>Hyphomicrobium</taxon>
    </lineage>
</organism>
<name>N0B276_9HYPH</name>
<dbReference type="Proteomes" id="UP000005952">
    <property type="component" value="Chromosome"/>
</dbReference>
<dbReference type="STRING" id="670307.HYPDE_26763"/>
<dbReference type="OrthoDB" id="9766496at2"/>
<dbReference type="KEGG" id="hdt:HYPDE_26763"/>
<dbReference type="Gene3D" id="3.40.50.300">
    <property type="entry name" value="P-loop containing nucleotide triphosphate hydrolases"/>
    <property type="match status" value="1"/>
</dbReference>
<proteinExistence type="predicted"/>
<dbReference type="AlphaFoldDB" id="N0B276"/>
<dbReference type="CDD" id="cd01127">
    <property type="entry name" value="TrwB_TraG_TraD_VirD4"/>
    <property type="match status" value="1"/>
</dbReference>
<reference evidence="3 4" key="1">
    <citation type="journal article" date="2013" name="Genome Announc.">
        <title>Genome sequences for three denitrifying bacterial strains isolated from a uranium- and nitrate-contaminated subsurface environment.</title>
        <authorList>
            <person name="Venkatramanan R."/>
            <person name="Prakash O."/>
            <person name="Woyke T."/>
            <person name="Chain P."/>
            <person name="Goodwin L.A."/>
            <person name="Watson D."/>
            <person name="Brooks S."/>
            <person name="Kostka J.E."/>
            <person name="Green S.J."/>
        </authorList>
    </citation>
    <scope>NUCLEOTIDE SEQUENCE [LARGE SCALE GENOMIC DNA]</scope>
    <source>
        <strain evidence="3 4">1NES1</strain>
    </source>
</reference>
<feature type="domain" description="TraD/TraG TraM recognition site" evidence="2">
    <location>
        <begin position="194"/>
        <end position="268"/>
    </location>
</feature>
<feature type="region of interest" description="Disordered" evidence="1">
    <location>
        <begin position="356"/>
        <end position="390"/>
    </location>
</feature>
<dbReference type="SUPFAM" id="SSF52540">
    <property type="entry name" value="P-loop containing nucleoside triphosphate hydrolases"/>
    <property type="match status" value="1"/>
</dbReference>
<keyword evidence="4" id="KW-1185">Reference proteome</keyword>
<dbReference type="EMBL" id="CP005587">
    <property type="protein sequence ID" value="AGK57033.1"/>
    <property type="molecule type" value="Genomic_DNA"/>
</dbReference>
<sequence length="448" mass="48421">MIDAASDMAVGLNPLEPHSDTPEGWHEAAITLSSAIESRFGASPEETPRLSRLLYVGGYLCARRGLTLIELLELFTVGGEDLRTALIEDFDDHIIRRELEDLHLLAVRNVREFITLVESCKNRLVRWLGDRRLRRMLGQTRGLSPRAVMDGAEIVIADLSALTYQDAALVGTIMTSMYVAAARRRTPLHGATHRLIVDEAESLITIDTARAADQVAKHRLFLTLSVQRLGQLRARGDFIADALFTNCGVKVCFGGLEPESARFMAEMLFAGHIDLEEWKAGSARPTVVGVDKVILKGRTRGRHQAEGLGRAQGHARSISRFATATDTFLSSWGSVVSGGSTMLTGPDALVSINDGQASSRAGARGRSRAAGSQSGEANVETRNQVRVDGSSDAVSEAEAFMPRYENPADANVQPRGAARAAYLGVDGSAAPRMRHPGRERGAGPHTHP</sequence>
<protein>
    <recommendedName>
        <fullName evidence="2">TraD/TraG TraM recognition site domain-containing protein</fullName>
    </recommendedName>
</protein>
<dbReference type="InterPro" id="IPR027417">
    <property type="entry name" value="P-loop_NTPase"/>
</dbReference>
<evidence type="ECO:0000259" key="2">
    <source>
        <dbReference type="Pfam" id="PF12696"/>
    </source>
</evidence>
<accession>N0B276</accession>
<dbReference type="RefSeq" id="WP_015597070.1">
    <property type="nucleotide sequence ID" value="NC_021172.1"/>
</dbReference>
<dbReference type="HOGENOM" id="CLU_610809_0_0_5"/>
<dbReference type="Pfam" id="PF12696">
    <property type="entry name" value="TraG-D_C"/>
    <property type="match status" value="1"/>
</dbReference>
<gene>
    <name evidence="3" type="ORF">HYPDE_26763</name>
</gene>
<dbReference type="eggNOG" id="COG0433">
    <property type="taxonomic scope" value="Bacteria"/>
</dbReference>
<evidence type="ECO:0000313" key="3">
    <source>
        <dbReference type="EMBL" id="AGK57033.1"/>
    </source>
</evidence>
<feature type="region of interest" description="Disordered" evidence="1">
    <location>
        <begin position="426"/>
        <end position="448"/>
    </location>
</feature>
<evidence type="ECO:0000256" key="1">
    <source>
        <dbReference type="SAM" id="MobiDB-lite"/>
    </source>
</evidence>
<dbReference type="InterPro" id="IPR032689">
    <property type="entry name" value="TraG-D_C"/>
</dbReference>
<feature type="compositionally biased region" description="Low complexity" evidence="1">
    <location>
        <begin position="356"/>
        <end position="375"/>
    </location>
</feature>
<evidence type="ECO:0000313" key="4">
    <source>
        <dbReference type="Proteomes" id="UP000005952"/>
    </source>
</evidence>